<keyword evidence="10 17" id="KW-0520">NAD</keyword>
<dbReference type="AlphaFoldDB" id="A0A1I3IBH1"/>
<protein>
    <recommendedName>
        <fullName evidence="17">NAD(P)H-hydrate epimerase</fullName>
        <ecNumber evidence="17">5.1.99.6</ecNumber>
    </recommendedName>
    <alternativeName>
        <fullName evidence="17">NAD(P)HX epimerase</fullName>
    </alternativeName>
</protein>
<dbReference type="InterPro" id="IPR030677">
    <property type="entry name" value="Nnr"/>
</dbReference>
<comment type="catalytic activity">
    <reaction evidence="1 17 18">
        <text>(6R)-NADHX = (6S)-NADHX</text>
        <dbReference type="Rhea" id="RHEA:32215"/>
        <dbReference type="ChEBI" id="CHEBI:64074"/>
        <dbReference type="ChEBI" id="CHEBI:64075"/>
        <dbReference type="EC" id="5.1.99.6"/>
    </reaction>
</comment>
<dbReference type="GO" id="GO:0052855">
    <property type="term" value="F:ADP-dependent NAD(P)H-hydrate dehydratase activity"/>
    <property type="evidence" value="ECO:0007669"/>
    <property type="project" value="UniProtKB-UniRule"/>
</dbReference>
<dbReference type="Pfam" id="PF01256">
    <property type="entry name" value="Carb_kinase"/>
    <property type="match status" value="1"/>
</dbReference>
<evidence type="ECO:0000259" key="19">
    <source>
        <dbReference type="PROSITE" id="PS51383"/>
    </source>
</evidence>
<feature type="domain" description="YjeF C-terminal" evidence="19">
    <location>
        <begin position="227"/>
        <end position="495"/>
    </location>
</feature>
<evidence type="ECO:0000256" key="14">
    <source>
        <dbReference type="ARBA" id="ARBA00025153"/>
    </source>
</evidence>
<evidence type="ECO:0000256" key="12">
    <source>
        <dbReference type="ARBA" id="ARBA00023239"/>
    </source>
</evidence>
<comment type="similarity">
    <text evidence="17">Belongs to the NnrE/AIBP family.</text>
</comment>
<comment type="similarity">
    <text evidence="3 18">In the N-terminal section; belongs to the NnrE/AIBP family.</text>
</comment>
<dbReference type="NCBIfam" id="TIGR00197">
    <property type="entry name" value="yjeF_nterm"/>
    <property type="match status" value="1"/>
</dbReference>
<dbReference type="PROSITE" id="PS51385">
    <property type="entry name" value="YJEF_N"/>
    <property type="match status" value="1"/>
</dbReference>
<comment type="function">
    <text evidence="14 18">Bifunctional enzyme that catalyzes the epimerization of the S- and R-forms of NAD(P)HX and the dehydration of the S-form of NAD(P)HX at the expense of ADP, which is converted to AMP. This allows the repair of both epimers of NAD(P)HX, a damaged form of NAD(P)H that is a result of enzymatic or heat-dependent hydration.</text>
</comment>
<dbReference type="GO" id="GO:0005524">
    <property type="term" value="F:ATP binding"/>
    <property type="evidence" value="ECO:0007669"/>
    <property type="project" value="UniProtKB-UniRule"/>
</dbReference>
<feature type="binding site" evidence="17">
    <location>
        <position position="124"/>
    </location>
    <ligand>
        <name>K(+)</name>
        <dbReference type="ChEBI" id="CHEBI:29103"/>
    </ligand>
</feature>
<dbReference type="GO" id="GO:0052856">
    <property type="term" value="F:NAD(P)HX epimerase activity"/>
    <property type="evidence" value="ECO:0007669"/>
    <property type="project" value="UniProtKB-UniRule"/>
</dbReference>
<dbReference type="SUPFAM" id="SSF64153">
    <property type="entry name" value="YjeF N-terminal domain-like"/>
    <property type="match status" value="1"/>
</dbReference>
<dbReference type="Gene3D" id="3.40.50.10260">
    <property type="entry name" value="YjeF N-terminal domain"/>
    <property type="match status" value="1"/>
</dbReference>
<accession>A0A1I3IBH1</accession>
<keyword evidence="13" id="KW-0511">Multifunctional enzyme</keyword>
<evidence type="ECO:0000256" key="5">
    <source>
        <dbReference type="ARBA" id="ARBA00022723"/>
    </source>
</evidence>
<dbReference type="Pfam" id="PF03853">
    <property type="entry name" value="YjeF_N"/>
    <property type="match status" value="1"/>
</dbReference>
<evidence type="ECO:0000256" key="16">
    <source>
        <dbReference type="ARBA" id="ARBA00049209"/>
    </source>
</evidence>
<evidence type="ECO:0000256" key="7">
    <source>
        <dbReference type="ARBA" id="ARBA00022840"/>
    </source>
</evidence>
<evidence type="ECO:0000256" key="18">
    <source>
        <dbReference type="PIRNR" id="PIRNR017184"/>
    </source>
</evidence>
<dbReference type="PANTHER" id="PTHR12592">
    <property type="entry name" value="ATP-DEPENDENT (S)-NAD(P)H-HYDRATE DEHYDRATASE FAMILY MEMBER"/>
    <property type="match status" value="1"/>
</dbReference>
<evidence type="ECO:0000256" key="9">
    <source>
        <dbReference type="ARBA" id="ARBA00022958"/>
    </source>
</evidence>
<feature type="binding site" evidence="17">
    <location>
        <begin position="128"/>
        <end position="134"/>
    </location>
    <ligand>
        <name>(6S)-NADPHX</name>
        <dbReference type="ChEBI" id="CHEBI:64076"/>
    </ligand>
</feature>
<keyword evidence="9 17" id="KW-0630">Potassium</keyword>
<feature type="binding site" evidence="17">
    <location>
        <position position="55"/>
    </location>
    <ligand>
        <name>K(+)</name>
        <dbReference type="ChEBI" id="CHEBI:29103"/>
    </ligand>
</feature>
<keyword evidence="22" id="KW-1185">Reference proteome</keyword>
<dbReference type="SUPFAM" id="SSF53613">
    <property type="entry name" value="Ribokinase-like"/>
    <property type="match status" value="1"/>
</dbReference>
<dbReference type="EC" id="5.1.99.6" evidence="17"/>
<dbReference type="PANTHER" id="PTHR12592:SF0">
    <property type="entry name" value="ATP-DEPENDENT (S)-NAD(P)H-HYDRATE DEHYDRATASE"/>
    <property type="match status" value="1"/>
</dbReference>
<organism evidence="21 22">
    <name type="scientific">Treponema bryantii</name>
    <dbReference type="NCBI Taxonomy" id="163"/>
    <lineage>
        <taxon>Bacteria</taxon>
        <taxon>Pseudomonadati</taxon>
        <taxon>Spirochaetota</taxon>
        <taxon>Spirochaetia</taxon>
        <taxon>Spirochaetales</taxon>
        <taxon>Treponemataceae</taxon>
        <taxon>Treponema</taxon>
    </lineage>
</organism>
<dbReference type="InterPro" id="IPR000631">
    <property type="entry name" value="CARKD"/>
</dbReference>
<reference evidence="22" key="1">
    <citation type="submission" date="2016-10" db="EMBL/GenBank/DDBJ databases">
        <authorList>
            <person name="Varghese N."/>
            <person name="Submissions S."/>
        </authorList>
    </citation>
    <scope>NUCLEOTIDE SEQUENCE [LARGE SCALE GENOMIC DNA]</scope>
    <source>
        <strain evidence="22">XBD1002</strain>
    </source>
</reference>
<evidence type="ECO:0000256" key="4">
    <source>
        <dbReference type="ARBA" id="ARBA00009524"/>
    </source>
</evidence>
<dbReference type="PIRSF" id="PIRSF017184">
    <property type="entry name" value="Nnr"/>
    <property type="match status" value="1"/>
</dbReference>
<dbReference type="EMBL" id="FORI01000001">
    <property type="protein sequence ID" value="SFI45190.1"/>
    <property type="molecule type" value="Genomic_DNA"/>
</dbReference>
<comment type="similarity">
    <text evidence="4 18">In the C-terminal section; belongs to the NnrD/CARKD family.</text>
</comment>
<gene>
    <name evidence="17" type="primary">nnrE</name>
    <name evidence="21" type="ORF">SAMN04487775_101466</name>
</gene>
<dbReference type="NCBIfam" id="TIGR00196">
    <property type="entry name" value="yjeF_cterm"/>
    <property type="match status" value="1"/>
</dbReference>
<dbReference type="GO" id="GO:0110051">
    <property type="term" value="P:metabolite repair"/>
    <property type="evidence" value="ECO:0007669"/>
    <property type="project" value="TreeGrafter"/>
</dbReference>
<feature type="domain" description="YjeF N-terminal" evidence="20">
    <location>
        <begin position="8"/>
        <end position="204"/>
    </location>
</feature>
<name>A0A1I3IBH1_9SPIR</name>
<evidence type="ECO:0000256" key="6">
    <source>
        <dbReference type="ARBA" id="ARBA00022741"/>
    </source>
</evidence>
<keyword evidence="5 17" id="KW-0479">Metal-binding</keyword>
<dbReference type="GO" id="GO:0046872">
    <property type="term" value="F:metal ion binding"/>
    <property type="evidence" value="ECO:0007669"/>
    <property type="project" value="UniProtKB-UniRule"/>
</dbReference>
<keyword evidence="8 17" id="KW-0521">NADP</keyword>
<dbReference type="Gene3D" id="3.40.1190.20">
    <property type="match status" value="1"/>
</dbReference>
<comment type="catalytic activity">
    <reaction evidence="16 18">
        <text>(6S)-NADPHX + ADP = AMP + phosphate + NADPH + H(+)</text>
        <dbReference type="Rhea" id="RHEA:32235"/>
        <dbReference type="ChEBI" id="CHEBI:15378"/>
        <dbReference type="ChEBI" id="CHEBI:43474"/>
        <dbReference type="ChEBI" id="CHEBI:57783"/>
        <dbReference type="ChEBI" id="CHEBI:64076"/>
        <dbReference type="ChEBI" id="CHEBI:456215"/>
        <dbReference type="ChEBI" id="CHEBI:456216"/>
        <dbReference type="EC" id="4.2.1.136"/>
    </reaction>
</comment>
<evidence type="ECO:0000256" key="13">
    <source>
        <dbReference type="ARBA" id="ARBA00023268"/>
    </source>
</evidence>
<evidence type="ECO:0000256" key="10">
    <source>
        <dbReference type="ARBA" id="ARBA00023027"/>
    </source>
</evidence>
<dbReference type="HAMAP" id="MF_01966">
    <property type="entry name" value="NADHX_epimerase"/>
    <property type="match status" value="1"/>
</dbReference>
<evidence type="ECO:0000313" key="21">
    <source>
        <dbReference type="EMBL" id="SFI45190.1"/>
    </source>
</evidence>
<dbReference type="OrthoDB" id="9806925at2"/>
<keyword evidence="6 17" id="KW-0547">Nucleotide-binding</keyword>
<comment type="catalytic activity">
    <reaction evidence="2 17 18">
        <text>(6R)-NADPHX = (6S)-NADPHX</text>
        <dbReference type="Rhea" id="RHEA:32227"/>
        <dbReference type="ChEBI" id="CHEBI:64076"/>
        <dbReference type="ChEBI" id="CHEBI:64077"/>
        <dbReference type="EC" id="5.1.99.6"/>
    </reaction>
</comment>
<comment type="function">
    <text evidence="17">Catalyzes the epimerization of the S- and R-forms of NAD(P)HX, a damaged form of NAD(P)H that is a result of enzymatic or heat-dependent hydration. This is a prerequisite for the S-specific NAD(P)H-hydrate dehydratase to allow the repair of both epimers of NAD(P)HX.</text>
</comment>
<dbReference type="GO" id="GO:0016301">
    <property type="term" value="F:kinase activity"/>
    <property type="evidence" value="ECO:0007669"/>
    <property type="project" value="UniProtKB-KW"/>
</dbReference>
<feature type="binding site" evidence="17">
    <location>
        <position position="157"/>
    </location>
    <ligand>
        <name>(6S)-NADPHX</name>
        <dbReference type="ChEBI" id="CHEBI:64076"/>
    </ligand>
</feature>
<evidence type="ECO:0000256" key="11">
    <source>
        <dbReference type="ARBA" id="ARBA00023235"/>
    </source>
</evidence>
<keyword evidence="21" id="KW-0808">Transferase</keyword>
<feature type="binding site" evidence="17">
    <location>
        <position position="160"/>
    </location>
    <ligand>
        <name>K(+)</name>
        <dbReference type="ChEBI" id="CHEBI:29103"/>
    </ligand>
</feature>
<feature type="binding site" evidence="17">
    <location>
        <begin position="54"/>
        <end position="58"/>
    </location>
    <ligand>
        <name>(6S)-NADPHX</name>
        <dbReference type="ChEBI" id="CHEBI:64076"/>
    </ligand>
</feature>
<evidence type="ECO:0000256" key="17">
    <source>
        <dbReference type="HAMAP-Rule" id="MF_01966"/>
    </source>
</evidence>
<comment type="cofactor">
    <cofactor evidence="17 18">
        <name>K(+)</name>
        <dbReference type="ChEBI" id="CHEBI:29103"/>
    </cofactor>
    <text evidence="17 18">Binds 1 potassium ion per subunit.</text>
</comment>
<evidence type="ECO:0000256" key="15">
    <source>
        <dbReference type="ARBA" id="ARBA00048238"/>
    </source>
</evidence>
<dbReference type="InterPro" id="IPR029056">
    <property type="entry name" value="Ribokinase-like"/>
</dbReference>
<keyword evidence="21" id="KW-0418">Kinase</keyword>
<proteinExistence type="inferred from homology"/>
<keyword evidence="12 18" id="KW-0456">Lyase</keyword>
<evidence type="ECO:0000256" key="1">
    <source>
        <dbReference type="ARBA" id="ARBA00000013"/>
    </source>
</evidence>
<evidence type="ECO:0000259" key="20">
    <source>
        <dbReference type="PROSITE" id="PS51385"/>
    </source>
</evidence>
<dbReference type="Proteomes" id="UP000182737">
    <property type="component" value="Unassembled WGS sequence"/>
</dbReference>
<keyword evidence="11 17" id="KW-0413">Isomerase</keyword>
<dbReference type="InterPro" id="IPR004443">
    <property type="entry name" value="YjeF_N_dom"/>
</dbReference>
<comment type="catalytic activity">
    <reaction evidence="15 18">
        <text>(6S)-NADHX + ADP = AMP + phosphate + NADH + H(+)</text>
        <dbReference type="Rhea" id="RHEA:32223"/>
        <dbReference type="ChEBI" id="CHEBI:15378"/>
        <dbReference type="ChEBI" id="CHEBI:43474"/>
        <dbReference type="ChEBI" id="CHEBI:57945"/>
        <dbReference type="ChEBI" id="CHEBI:64074"/>
        <dbReference type="ChEBI" id="CHEBI:456215"/>
        <dbReference type="ChEBI" id="CHEBI:456216"/>
        <dbReference type="EC" id="4.2.1.136"/>
    </reaction>
</comment>
<dbReference type="CDD" id="cd01171">
    <property type="entry name" value="YXKO-related"/>
    <property type="match status" value="1"/>
</dbReference>
<evidence type="ECO:0000256" key="8">
    <source>
        <dbReference type="ARBA" id="ARBA00022857"/>
    </source>
</evidence>
<evidence type="ECO:0000256" key="3">
    <source>
        <dbReference type="ARBA" id="ARBA00006001"/>
    </source>
</evidence>
<dbReference type="RefSeq" id="WP_074930084.1">
    <property type="nucleotide sequence ID" value="NZ_FORI01000001.1"/>
</dbReference>
<evidence type="ECO:0000313" key="22">
    <source>
        <dbReference type="Proteomes" id="UP000182737"/>
    </source>
</evidence>
<evidence type="ECO:0000256" key="2">
    <source>
        <dbReference type="ARBA" id="ARBA00000909"/>
    </source>
</evidence>
<keyword evidence="7 18" id="KW-0067">ATP-binding</keyword>
<comment type="caution">
    <text evidence="17">Lacks conserved residue(s) required for the propagation of feature annotation.</text>
</comment>
<dbReference type="InterPro" id="IPR036652">
    <property type="entry name" value="YjeF_N_dom_sf"/>
</dbReference>
<dbReference type="PROSITE" id="PS51383">
    <property type="entry name" value="YJEF_C_3"/>
    <property type="match status" value="1"/>
</dbReference>
<sequence length="495" mass="53482">MQKIFSNPSEIEKLAKEKYAIPQFLMMENAAKALAEFILDFSPEHILILCGKGNNGGDGYAVARLLQNKCDITVLSLEPPAAEEAKTQYEMCQRLGITIEEQTTTPRWLSLSKPQSSGTQLILDCIYGTGFHGELPESVKQVLDEVNKSNAIKIACDIPSGLYFHADYTITMGTQKLSLYSDKAKAVCGKIIVADLGISRDKFESTVTERSRSDECIETSADLTYLIEPSDLRLPVRKDRAAHKGTYGHTTVFCGNKAGAAILTATAAMNFGSGLTTLLPEADSNLSQFQISPSLMISETIPKKTTAVSIGSGFTQFSSAATQQIKDWFASQKSPAAVFDAGILTAPEFPEFLKTLSAHDNARIILTPHLAEFVTLVKNLLEKEFPVSELAENPQLKIQLGKEINQKYPNTVVIIKSANTFIAADEECFIVADGPQSLAKGGSGDILAGLAVSLLAQGYSAKDAAITAAEHHALTARKIGEQAYNLTPEALLSHL</sequence>